<dbReference type="EMBL" id="CABHNT010000063">
    <property type="protein sequence ID" value="VUX38663.1"/>
    <property type="molecule type" value="Genomic_DNA"/>
</dbReference>
<sequence length="71" mass="7969">MKYSQPLNDEQLERLAEAHRTGMSATELAARTGLPWRTVAAAIRMVRDRTRGPVPRLEFVEPAVRRRPGGA</sequence>
<organism evidence="1 2">
    <name type="scientific">Bifidobacterium longum subsp. infantis</name>
    <dbReference type="NCBI Taxonomy" id="1682"/>
    <lineage>
        <taxon>Bacteria</taxon>
        <taxon>Bacillati</taxon>
        <taxon>Actinomycetota</taxon>
        <taxon>Actinomycetes</taxon>
        <taxon>Bifidobacteriales</taxon>
        <taxon>Bifidobacteriaceae</taxon>
        <taxon>Bifidobacterium</taxon>
    </lineage>
</organism>
<dbReference type="Proteomes" id="UP000345266">
    <property type="component" value="Unassembled WGS sequence"/>
</dbReference>
<accession>A0A564W3P6</accession>
<reference evidence="1 2" key="1">
    <citation type="submission" date="2019-07" db="EMBL/GenBank/DDBJ databases">
        <authorList>
            <person name="Hibberd C M."/>
            <person name="Gehrig L. J."/>
            <person name="Chang H.-W."/>
            <person name="Venkatesh S."/>
        </authorList>
    </citation>
    <scope>NUCLEOTIDE SEQUENCE [LARGE SCALE GENOMIC DNA]</scope>
    <source>
        <strain evidence="1">Bifidobacterium_longum_subsp_infantis_JG_Bg463</strain>
    </source>
</reference>
<dbReference type="RefSeq" id="WP_234884787.1">
    <property type="nucleotide sequence ID" value="NZ_CABHND010000002.1"/>
</dbReference>
<protein>
    <submittedName>
        <fullName evidence="1">Uncharacterized protein</fullName>
    </submittedName>
</protein>
<evidence type="ECO:0000313" key="2">
    <source>
        <dbReference type="Proteomes" id="UP000345266"/>
    </source>
</evidence>
<proteinExistence type="predicted"/>
<dbReference type="AlphaFoldDB" id="A0A564W3P6"/>
<gene>
    <name evidence="1" type="ORF">BLJG463_02403</name>
</gene>
<evidence type="ECO:0000313" key="1">
    <source>
        <dbReference type="EMBL" id="VUX38663.1"/>
    </source>
</evidence>
<dbReference type="Gene3D" id="1.10.10.60">
    <property type="entry name" value="Homeodomain-like"/>
    <property type="match status" value="1"/>
</dbReference>
<name>A0A564W3P6_BIFLI</name>